<dbReference type="AlphaFoldDB" id="A0A268NXD2"/>
<dbReference type="PANTHER" id="PTHR43143:SF5">
    <property type="entry name" value="SECRETED PROTEIN"/>
    <property type="match status" value="1"/>
</dbReference>
<accession>A0A268NXD2</accession>
<comment type="caution">
    <text evidence="2">The sequence shown here is derived from an EMBL/GenBank/DDBJ whole genome shotgun (WGS) entry which is preliminary data.</text>
</comment>
<sequence length="314" mass="36168">MFKRFLLAPTLIILLLLGIGQVSTPIAYAIGDKPFTFVWMSDTQYYSQHYPYIYDSMTEWIVENERNQSIKYAIHTGDIVDHMTNEFEWVQADLAMKKLDQAKIPYGVLAGNHDVGHSKLDYSTYSRYFGDARFKKSHVFKGSYKDNEAHFDEIQVSGHKFLILYLGFGWNDETLSWAKEVVQDHPHHATIVATHRYLQVNGKRSEDGDKLFNELIKPNPSIQLVLSGHYHGTAQRFDRIDDDGDGVNERTVVQILSDYQGYQKGGNGFMRLLTFQPKSQAVTISTYSPYTKEDSLENEDFHKAPMTFSFPMDF</sequence>
<dbReference type="EMBL" id="NPCC01000025">
    <property type="protein sequence ID" value="PAE87909.1"/>
    <property type="molecule type" value="Genomic_DNA"/>
</dbReference>
<organism evidence="2 3">
    <name type="scientific">Shouchella clausii</name>
    <name type="common">Alkalihalobacillus clausii</name>
    <dbReference type="NCBI Taxonomy" id="79880"/>
    <lineage>
        <taxon>Bacteria</taxon>
        <taxon>Bacillati</taxon>
        <taxon>Bacillota</taxon>
        <taxon>Bacilli</taxon>
        <taxon>Bacillales</taxon>
        <taxon>Bacillaceae</taxon>
        <taxon>Shouchella</taxon>
    </lineage>
</organism>
<dbReference type="InterPro" id="IPR029052">
    <property type="entry name" value="Metallo-depent_PP-like"/>
</dbReference>
<name>A0A268NXD2_SHOCL</name>
<evidence type="ECO:0000313" key="2">
    <source>
        <dbReference type="EMBL" id="PAE87909.1"/>
    </source>
</evidence>
<evidence type="ECO:0000259" key="1">
    <source>
        <dbReference type="Pfam" id="PF00149"/>
    </source>
</evidence>
<dbReference type="InterPro" id="IPR004843">
    <property type="entry name" value="Calcineurin-like_PHP"/>
</dbReference>
<dbReference type="Gene3D" id="3.60.21.10">
    <property type="match status" value="1"/>
</dbReference>
<protein>
    <recommendedName>
        <fullName evidence="1">Calcineurin-like phosphoesterase domain-containing protein</fullName>
    </recommendedName>
</protein>
<dbReference type="RefSeq" id="WP_011245786.1">
    <property type="nucleotide sequence ID" value="NZ_BOQS01000018.1"/>
</dbReference>
<dbReference type="Pfam" id="PF00149">
    <property type="entry name" value="Metallophos"/>
    <property type="match status" value="1"/>
</dbReference>
<proteinExistence type="predicted"/>
<feature type="domain" description="Calcineurin-like phosphoesterase" evidence="1">
    <location>
        <begin position="36"/>
        <end position="231"/>
    </location>
</feature>
<dbReference type="PANTHER" id="PTHR43143">
    <property type="entry name" value="METALLOPHOSPHOESTERASE, CALCINEURIN SUPERFAMILY"/>
    <property type="match status" value="1"/>
</dbReference>
<dbReference type="GO" id="GO:0016787">
    <property type="term" value="F:hydrolase activity"/>
    <property type="evidence" value="ECO:0007669"/>
    <property type="project" value="InterPro"/>
</dbReference>
<dbReference type="InterPro" id="IPR051918">
    <property type="entry name" value="STPP_CPPED1"/>
</dbReference>
<dbReference type="SUPFAM" id="SSF56300">
    <property type="entry name" value="Metallo-dependent phosphatases"/>
    <property type="match status" value="1"/>
</dbReference>
<evidence type="ECO:0000313" key="3">
    <source>
        <dbReference type="Proteomes" id="UP000216207"/>
    </source>
</evidence>
<reference evidence="2 3" key="1">
    <citation type="submission" date="2017-07" db="EMBL/GenBank/DDBJ databases">
        <title>Isolation and whole genome analysis of endospore-forming bacteria from heroin.</title>
        <authorList>
            <person name="Kalinowski J."/>
            <person name="Ahrens B."/>
            <person name="Al-Dilaimi A."/>
            <person name="Winkler A."/>
            <person name="Wibberg D."/>
            <person name="Schleenbecker U."/>
            <person name="Ruckert C."/>
            <person name="Wolfel R."/>
            <person name="Grass G."/>
        </authorList>
    </citation>
    <scope>NUCLEOTIDE SEQUENCE [LARGE SCALE GENOMIC DNA]</scope>
    <source>
        <strain evidence="2 3">7539</strain>
    </source>
</reference>
<dbReference type="Proteomes" id="UP000216207">
    <property type="component" value="Unassembled WGS sequence"/>
</dbReference>
<gene>
    <name evidence="2" type="ORF">CHH72_15700</name>
</gene>